<dbReference type="EMBL" id="PQFF01000182">
    <property type="protein sequence ID" value="RHZ76655.1"/>
    <property type="molecule type" value="Genomic_DNA"/>
</dbReference>
<evidence type="ECO:0000313" key="3">
    <source>
        <dbReference type="Proteomes" id="UP000266861"/>
    </source>
</evidence>
<protein>
    <submittedName>
        <fullName evidence="2">Uncharacterized protein</fullName>
    </submittedName>
</protein>
<gene>
    <name evidence="2" type="ORF">Glove_194g170</name>
</gene>
<dbReference type="AlphaFoldDB" id="A0A397IL94"/>
<comment type="caution">
    <text evidence="2">The sequence shown here is derived from an EMBL/GenBank/DDBJ whole genome shotgun (WGS) entry which is preliminary data.</text>
</comment>
<keyword evidence="3" id="KW-1185">Reference proteome</keyword>
<feature type="chain" id="PRO_5017196903" evidence="1">
    <location>
        <begin position="23"/>
        <end position="184"/>
    </location>
</feature>
<accession>A0A397IL94</accession>
<organism evidence="2 3">
    <name type="scientific">Diversispora epigaea</name>
    <dbReference type="NCBI Taxonomy" id="1348612"/>
    <lineage>
        <taxon>Eukaryota</taxon>
        <taxon>Fungi</taxon>
        <taxon>Fungi incertae sedis</taxon>
        <taxon>Mucoromycota</taxon>
        <taxon>Glomeromycotina</taxon>
        <taxon>Glomeromycetes</taxon>
        <taxon>Diversisporales</taxon>
        <taxon>Diversisporaceae</taxon>
        <taxon>Diversispora</taxon>
    </lineage>
</organism>
<feature type="signal peptide" evidence="1">
    <location>
        <begin position="1"/>
        <end position="22"/>
    </location>
</feature>
<dbReference type="Proteomes" id="UP000266861">
    <property type="component" value="Unassembled WGS sequence"/>
</dbReference>
<evidence type="ECO:0000313" key="2">
    <source>
        <dbReference type="EMBL" id="RHZ76655.1"/>
    </source>
</evidence>
<name>A0A397IL94_9GLOM</name>
<keyword evidence="1" id="KW-0732">Signal</keyword>
<evidence type="ECO:0000256" key="1">
    <source>
        <dbReference type="SAM" id="SignalP"/>
    </source>
</evidence>
<reference evidence="2 3" key="1">
    <citation type="submission" date="2018-08" db="EMBL/GenBank/DDBJ databases">
        <title>Genome and evolution of the arbuscular mycorrhizal fungus Diversispora epigaea (formerly Glomus versiforme) and its bacterial endosymbionts.</title>
        <authorList>
            <person name="Sun X."/>
            <person name="Fei Z."/>
            <person name="Harrison M."/>
        </authorList>
    </citation>
    <scope>NUCLEOTIDE SEQUENCE [LARGE SCALE GENOMIC DNA]</scope>
    <source>
        <strain evidence="2 3">IT104</strain>
    </source>
</reference>
<sequence length="184" mass="20479">MLSRLFLISTLLLVGITTVAIGAAIGKTIEVTRAFKIPRMRSDQPGWVDSDTTCPDDTTCMEFVSIPADEEEEIDPFALCIDDDFLRRFDSDHKSGIFCKTYVINDVANAKATISINIYDITQKPAQVTSVSITVGNQLGTKFNTHNYSRIIDCKNGEKIEMCIQTGTKDELFGYFSYLDGTYS</sequence>
<proteinExistence type="predicted"/>